<evidence type="ECO:0000256" key="1">
    <source>
        <dbReference type="ARBA" id="ARBA00006484"/>
    </source>
</evidence>
<sequence length="256" mass="25932">MTDVPPDTARLLDGKVAVVTGANRGIGAAIAATYRAHGAHVLACARGAEAAPARAADDPERATPGGMTPIPLDLADEDSIKAAIKAIRGAAPRVDVLVNNAGVAAGGLFQMTPMADLRAVFEVNLFGTLALTQGITRLMARNRAGSVISITSVVADIPDPGTLAYGASKAALARATRSLATELGPQGIRVNAIAPGVTETGMQDRMDPAARDALIAASALKRAGRPQDVANLALVLASDLSAHITGQIIRVDGGVV</sequence>
<gene>
    <name evidence="4" type="ORF">GHC57_16925</name>
</gene>
<dbReference type="EMBL" id="WIVE01000078">
    <property type="protein sequence ID" value="MQX38201.1"/>
    <property type="molecule type" value="Genomic_DNA"/>
</dbReference>
<dbReference type="RefSeq" id="WP_153346423.1">
    <property type="nucleotide sequence ID" value="NZ_WIVE01000078.1"/>
</dbReference>
<evidence type="ECO:0000313" key="5">
    <source>
        <dbReference type="Proteomes" id="UP000434582"/>
    </source>
</evidence>
<dbReference type="SMART" id="SM00822">
    <property type="entry name" value="PKS_KR"/>
    <property type="match status" value="1"/>
</dbReference>
<accession>A0A7X1ZGQ5</accession>
<dbReference type="PRINTS" id="PR00080">
    <property type="entry name" value="SDRFAMILY"/>
</dbReference>
<dbReference type="InterPro" id="IPR002347">
    <property type="entry name" value="SDR_fam"/>
</dbReference>
<dbReference type="Pfam" id="PF13561">
    <property type="entry name" value="adh_short_C2"/>
    <property type="match status" value="1"/>
</dbReference>
<dbReference type="AlphaFoldDB" id="A0A7X1ZGQ5"/>
<dbReference type="InterPro" id="IPR036291">
    <property type="entry name" value="NAD(P)-bd_dom_sf"/>
</dbReference>
<evidence type="ECO:0000259" key="3">
    <source>
        <dbReference type="SMART" id="SM00822"/>
    </source>
</evidence>
<dbReference type="PANTHER" id="PTHR42760:SF133">
    <property type="entry name" value="3-OXOACYL-[ACYL-CARRIER-PROTEIN] REDUCTASE"/>
    <property type="match status" value="1"/>
</dbReference>
<keyword evidence="5" id="KW-1185">Reference proteome</keyword>
<dbReference type="Gene3D" id="3.40.50.720">
    <property type="entry name" value="NAD(P)-binding Rossmann-like Domain"/>
    <property type="match status" value="1"/>
</dbReference>
<organism evidence="4 5">
    <name type="scientific">Roseospira navarrensis</name>
    <dbReference type="NCBI Taxonomy" id="140058"/>
    <lineage>
        <taxon>Bacteria</taxon>
        <taxon>Pseudomonadati</taxon>
        <taxon>Pseudomonadota</taxon>
        <taxon>Alphaproteobacteria</taxon>
        <taxon>Rhodospirillales</taxon>
        <taxon>Rhodospirillaceae</taxon>
        <taxon>Roseospira</taxon>
    </lineage>
</organism>
<dbReference type="OrthoDB" id="9793325at2"/>
<dbReference type="GO" id="GO:0016616">
    <property type="term" value="F:oxidoreductase activity, acting on the CH-OH group of donors, NAD or NADP as acceptor"/>
    <property type="evidence" value="ECO:0007669"/>
    <property type="project" value="TreeGrafter"/>
</dbReference>
<comment type="caution">
    <text evidence="4">The sequence shown here is derived from an EMBL/GenBank/DDBJ whole genome shotgun (WGS) entry which is preliminary data.</text>
</comment>
<feature type="domain" description="Ketoreductase" evidence="3">
    <location>
        <begin position="15"/>
        <end position="196"/>
    </location>
</feature>
<comment type="similarity">
    <text evidence="1">Belongs to the short-chain dehydrogenases/reductases (SDR) family.</text>
</comment>
<dbReference type="FunFam" id="3.40.50.720:FF:000084">
    <property type="entry name" value="Short-chain dehydrogenase reductase"/>
    <property type="match status" value="1"/>
</dbReference>
<dbReference type="SUPFAM" id="SSF51735">
    <property type="entry name" value="NAD(P)-binding Rossmann-fold domains"/>
    <property type="match status" value="1"/>
</dbReference>
<keyword evidence="2" id="KW-0560">Oxidoreductase</keyword>
<proteinExistence type="inferred from homology"/>
<dbReference type="PRINTS" id="PR00081">
    <property type="entry name" value="GDHRDH"/>
</dbReference>
<dbReference type="PANTHER" id="PTHR42760">
    <property type="entry name" value="SHORT-CHAIN DEHYDROGENASES/REDUCTASES FAMILY MEMBER"/>
    <property type="match status" value="1"/>
</dbReference>
<evidence type="ECO:0000313" key="4">
    <source>
        <dbReference type="EMBL" id="MQX38201.1"/>
    </source>
</evidence>
<reference evidence="4 5" key="1">
    <citation type="submission" date="2019-10" db="EMBL/GenBank/DDBJ databases">
        <title>Draft whole-genome sequence of the purple nonsulfur photosynthetic bacterium Roseospira navarrensis DSM 15114.</title>
        <authorList>
            <person name="Kyndt J.A."/>
            <person name="Meyer T.E."/>
        </authorList>
    </citation>
    <scope>NUCLEOTIDE SEQUENCE [LARGE SCALE GENOMIC DNA]</scope>
    <source>
        <strain evidence="4 5">DSM 15114</strain>
    </source>
</reference>
<evidence type="ECO:0000256" key="2">
    <source>
        <dbReference type="ARBA" id="ARBA00023002"/>
    </source>
</evidence>
<dbReference type="InterPro" id="IPR057326">
    <property type="entry name" value="KR_dom"/>
</dbReference>
<name>A0A7X1ZGQ5_9PROT</name>
<protein>
    <submittedName>
        <fullName evidence="4">SDR family oxidoreductase</fullName>
    </submittedName>
</protein>
<dbReference type="Proteomes" id="UP000434582">
    <property type="component" value="Unassembled WGS sequence"/>
</dbReference>